<feature type="compositionally biased region" description="Basic and acidic residues" evidence="3">
    <location>
        <begin position="192"/>
        <end position="201"/>
    </location>
</feature>
<evidence type="ECO:0000313" key="6">
    <source>
        <dbReference type="EMBL" id="KZT07226.1"/>
    </source>
</evidence>
<dbReference type="InterPro" id="IPR000156">
    <property type="entry name" value="Ran_bind_dom"/>
</dbReference>
<dbReference type="OrthoDB" id="185618at2759"/>
<dbReference type="PANTHER" id="PTHR23138:SF142">
    <property type="entry name" value="RAN-BINDING PROTEIN 3B-RELATED"/>
    <property type="match status" value="1"/>
</dbReference>
<feature type="compositionally biased region" description="Basic and acidic residues" evidence="3">
    <location>
        <begin position="314"/>
        <end position="326"/>
    </location>
</feature>
<feature type="domain" description="WH1" evidence="5">
    <location>
        <begin position="585"/>
        <end position="697"/>
    </location>
</feature>
<name>A0A165EK64_9APHY</name>
<feature type="compositionally biased region" description="Basic and acidic residues" evidence="3">
    <location>
        <begin position="539"/>
        <end position="552"/>
    </location>
</feature>
<reference evidence="6 7" key="1">
    <citation type="journal article" date="2016" name="Mol. Biol. Evol.">
        <title>Comparative Genomics of Early-Diverging Mushroom-Forming Fungi Provides Insights into the Origins of Lignocellulose Decay Capabilities.</title>
        <authorList>
            <person name="Nagy L.G."/>
            <person name="Riley R."/>
            <person name="Tritt A."/>
            <person name="Adam C."/>
            <person name="Daum C."/>
            <person name="Floudas D."/>
            <person name="Sun H."/>
            <person name="Yadav J.S."/>
            <person name="Pangilinan J."/>
            <person name="Larsson K.H."/>
            <person name="Matsuura K."/>
            <person name="Barry K."/>
            <person name="Labutti K."/>
            <person name="Kuo R."/>
            <person name="Ohm R.A."/>
            <person name="Bhattacharya S.S."/>
            <person name="Shirouzu T."/>
            <person name="Yoshinaga Y."/>
            <person name="Martin F.M."/>
            <person name="Grigoriev I.V."/>
            <person name="Hibbett D.S."/>
        </authorList>
    </citation>
    <scope>NUCLEOTIDE SEQUENCE [LARGE SCALE GENOMIC DNA]</scope>
    <source>
        <strain evidence="6 7">93-53</strain>
    </source>
</reference>
<dbReference type="InterPro" id="IPR045255">
    <property type="entry name" value="RanBP1-like"/>
</dbReference>
<feature type="region of interest" description="Disordered" evidence="3">
    <location>
        <begin position="1"/>
        <end position="428"/>
    </location>
</feature>
<feature type="domain" description="RanBD1" evidence="4">
    <location>
        <begin position="582"/>
        <end position="697"/>
    </location>
</feature>
<proteinExistence type="predicted"/>
<evidence type="ECO:0000256" key="3">
    <source>
        <dbReference type="SAM" id="MobiDB-lite"/>
    </source>
</evidence>
<dbReference type="Gene3D" id="2.30.29.30">
    <property type="entry name" value="Pleckstrin-homology domain (PH domain)/Phosphotyrosine-binding domain (PTB)"/>
    <property type="match status" value="1"/>
</dbReference>
<feature type="compositionally biased region" description="Low complexity" evidence="3">
    <location>
        <begin position="463"/>
        <end position="486"/>
    </location>
</feature>
<feature type="compositionally biased region" description="Basic and acidic residues" evidence="3">
    <location>
        <begin position="293"/>
        <end position="304"/>
    </location>
</feature>
<feature type="compositionally biased region" description="Polar residues" evidence="3">
    <location>
        <begin position="214"/>
        <end position="240"/>
    </location>
</feature>
<feature type="compositionally biased region" description="Acidic residues" evidence="3">
    <location>
        <begin position="81"/>
        <end position="90"/>
    </location>
</feature>
<dbReference type="EMBL" id="KV427620">
    <property type="protein sequence ID" value="KZT07226.1"/>
    <property type="molecule type" value="Genomic_DNA"/>
</dbReference>
<dbReference type="InterPro" id="IPR011993">
    <property type="entry name" value="PH-like_dom_sf"/>
</dbReference>
<dbReference type="InParanoid" id="A0A165EK64"/>
<organism evidence="6 7">
    <name type="scientific">Laetiporus sulphureus 93-53</name>
    <dbReference type="NCBI Taxonomy" id="1314785"/>
    <lineage>
        <taxon>Eukaryota</taxon>
        <taxon>Fungi</taxon>
        <taxon>Dikarya</taxon>
        <taxon>Basidiomycota</taxon>
        <taxon>Agaricomycotina</taxon>
        <taxon>Agaricomycetes</taxon>
        <taxon>Polyporales</taxon>
        <taxon>Laetiporus</taxon>
    </lineage>
</organism>
<dbReference type="PROSITE" id="PS50229">
    <property type="entry name" value="WH1"/>
    <property type="match status" value="1"/>
</dbReference>
<feature type="compositionally biased region" description="Basic and acidic residues" evidence="3">
    <location>
        <begin position="258"/>
        <end position="267"/>
    </location>
</feature>
<dbReference type="SUPFAM" id="SSF50729">
    <property type="entry name" value="PH domain-like"/>
    <property type="match status" value="1"/>
</dbReference>
<feature type="compositionally biased region" description="Low complexity" evidence="3">
    <location>
        <begin position="377"/>
        <end position="392"/>
    </location>
</feature>
<evidence type="ECO:0000256" key="1">
    <source>
        <dbReference type="ARBA" id="ARBA00004123"/>
    </source>
</evidence>
<feature type="compositionally biased region" description="Polar residues" evidence="3">
    <location>
        <begin position="1"/>
        <end position="14"/>
    </location>
</feature>
<feature type="region of interest" description="Disordered" evidence="3">
    <location>
        <begin position="449"/>
        <end position="581"/>
    </location>
</feature>
<dbReference type="STRING" id="1314785.A0A165EK64"/>
<dbReference type="InterPro" id="IPR000697">
    <property type="entry name" value="WH1/EVH1_dom"/>
</dbReference>
<evidence type="ECO:0000259" key="5">
    <source>
        <dbReference type="PROSITE" id="PS50229"/>
    </source>
</evidence>
<dbReference type="PROSITE" id="PS50196">
    <property type="entry name" value="RANBD1"/>
    <property type="match status" value="1"/>
</dbReference>
<evidence type="ECO:0000313" key="7">
    <source>
        <dbReference type="Proteomes" id="UP000076871"/>
    </source>
</evidence>
<keyword evidence="7" id="KW-1185">Reference proteome</keyword>
<dbReference type="GO" id="GO:0005634">
    <property type="term" value="C:nucleus"/>
    <property type="evidence" value="ECO:0007669"/>
    <property type="project" value="UniProtKB-SubCell"/>
</dbReference>
<dbReference type="Proteomes" id="UP000076871">
    <property type="component" value="Unassembled WGS sequence"/>
</dbReference>
<sequence length="697" mass="75930">MSAQGNTPVASTTPESEEPLRLTPPTPDELDAKIPSKRERELSLEPSTSQSSNIDDEEQQIEHKDRHVLTKKSRVVGQLDVPEEEEEDDEVLRSSPPYESKIRAISQGVEDLSWQNMPRDKTPDPEEDREMDRQQDEEQEEGDAPDKDHEMQSESPEPPEEVTTEAKVVDGEEAAVPSALLQGDNPPVVNDDGGHDEHASEADPAEVPPDASPSDAQELNSSEVYPEVSSTSITQPVSMTESRSRSGSESGADQGSGDQHEQRETSVSEKSTTSETPHVVNGVSTGSGASKRRREERDTDENPRVAKRPTPPPDQEREAELEEAKKAAASLLARSQTPPPKPVEATSTSTPKTSGFMAYASSNSPFASVKGPSLFKSPPSSSSPWASASSSANEGPNGLHAATASPFPSHFGTSSPSRSPATPIASPATKRSGFEAFASNLSIFASAAKRPKSPPLPAFGAGSSSLARSRSPSHPSSSRPPSILSANAFSAYASAGKQSFSTQSSSRSSPALGENTAMSIDNRNRDSPALSVQDSVESEETKKEEESEESSRDATTFGERLRSQKDEEDSEEKHKQEFTEQEVITGEEDEETIYQCRAKLYALNDENWAERGTGQVRINVRRDDPTKARLIMRKDSVYTVLLNTMLVKGMTWTKHELDTRFIRFAAYEKGGLMKYNLRLPTLAQAEDFYMEIEAFTK</sequence>
<evidence type="ECO:0000256" key="2">
    <source>
        <dbReference type="ARBA" id="ARBA00023242"/>
    </source>
</evidence>
<feature type="compositionally biased region" description="Basic and acidic residues" evidence="3">
    <location>
        <begin position="118"/>
        <end position="136"/>
    </location>
</feature>
<dbReference type="GeneID" id="63825789"/>
<accession>A0A165EK64</accession>
<dbReference type="CDD" id="cd00835">
    <property type="entry name" value="RanBD_family"/>
    <property type="match status" value="1"/>
</dbReference>
<dbReference type="SMART" id="SM00160">
    <property type="entry name" value="RanBD"/>
    <property type="match status" value="1"/>
</dbReference>
<evidence type="ECO:0008006" key="8">
    <source>
        <dbReference type="Google" id="ProtNLM"/>
    </source>
</evidence>
<feature type="compositionally biased region" description="Polar residues" evidence="3">
    <location>
        <begin position="411"/>
        <end position="420"/>
    </location>
</feature>
<protein>
    <recommendedName>
        <fullName evidence="8">RanBD1 domain-containing protein</fullName>
    </recommendedName>
</protein>
<keyword evidence="2" id="KW-0539">Nucleus</keyword>
<dbReference type="AlphaFoldDB" id="A0A165EK64"/>
<evidence type="ECO:0000259" key="4">
    <source>
        <dbReference type="PROSITE" id="PS50196"/>
    </source>
</evidence>
<feature type="compositionally biased region" description="Basic and acidic residues" evidence="3">
    <location>
        <begin position="559"/>
        <end position="578"/>
    </location>
</feature>
<feature type="compositionally biased region" description="Basic and acidic residues" evidence="3">
    <location>
        <begin position="30"/>
        <end position="43"/>
    </location>
</feature>
<gene>
    <name evidence="6" type="ORF">LAESUDRAFT_725127</name>
</gene>
<dbReference type="Pfam" id="PF00638">
    <property type="entry name" value="Ran_BP1"/>
    <property type="match status" value="1"/>
</dbReference>
<feature type="compositionally biased region" description="Low complexity" evidence="3">
    <location>
        <begin position="494"/>
        <end position="509"/>
    </location>
</feature>
<comment type="subcellular location">
    <subcellularLocation>
        <location evidence="1">Nucleus</location>
    </subcellularLocation>
</comment>
<dbReference type="RefSeq" id="XP_040764966.1">
    <property type="nucleotide sequence ID" value="XM_040908760.1"/>
</dbReference>
<dbReference type="PANTHER" id="PTHR23138">
    <property type="entry name" value="RAN BINDING PROTEIN"/>
    <property type="match status" value="1"/>
</dbReference>